<dbReference type="AlphaFoldDB" id="A0A8T0FUS9"/>
<proteinExistence type="predicted"/>
<keyword evidence="2" id="KW-1185">Reference proteome</keyword>
<reference evidence="1" key="1">
    <citation type="journal article" date="2020" name="bioRxiv">
        <title>Chromosome-level reference genome of the European wasp spider Argiope bruennichi: a resource for studies on range expansion and evolutionary adaptation.</title>
        <authorList>
            <person name="Sheffer M.M."/>
            <person name="Hoppe A."/>
            <person name="Krehenwinkel H."/>
            <person name="Uhl G."/>
            <person name="Kuss A.W."/>
            <person name="Jensen L."/>
            <person name="Jensen C."/>
            <person name="Gillespie R.G."/>
            <person name="Hoff K.J."/>
            <person name="Prost S."/>
        </authorList>
    </citation>
    <scope>NUCLEOTIDE SEQUENCE</scope>
</reference>
<reference evidence="1" key="2">
    <citation type="submission" date="2020-06" db="EMBL/GenBank/DDBJ databases">
        <authorList>
            <person name="Sheffer M."/>
        </authorList>
    </citation>
    <scope>NUCLEOTIDE SEQUENCE</scope>
</reference>
<sequence>MMLTQPIMEEVSLMLLLVALMEFSVKELYISFVKSFNGDLVQLKSQFYNESNIRSFCDCRHHWNGLQS</sequence>
<comment type="caution">
    <text evidence="1">The sequence shown here is derived from an EMBL/GenBank/DDBJ whole genome shotgun (WGS) entry which is preliminary data.</text>
</comment>
<protein>
    <submittedName>
        <fullName evidence="1">Uncharacterized protein</fullName>
    </submittedName>
</protein>
<evidence type="ECO:0000313" key="2">
    <source>
        <dbReference type="Proteomes" id="UP000807504"/>
    </source>
</evidence>
<dbReference type="EMBL" id="JABXBU010000002">
    <property type="protein sequence ID" value="KAF8794526.1"/>
    <property type="molecule type" value="Genomic_DNA"/>
</dbReference>
<evidence type="ECO:0000313" key="1">
    <source>
        <dbReference type="EMBL" id="KAF8794526.1"/>
    </source>
</evidence>
<dbReference type="Proteomes" id="UP000807504">
    <property type="component" value="Unassembled WGS sequence"/>
</dbReference>
<organism evidence="1 2">
    <name type="scientific">Argiope bruennichi</name>
    <name type="common">Wasp spider</name>
    <name type="synonym">Aranea bruennichi</name>
    <dbReference type="NCBI Taxonomy" id="94029"/>
    <lineage>
        <taxon>Eukaryota</taxon>
        <taxon>Metazoa</taxon>
        <taxon>Ecdysozoa</taxon>
        <taxon>Arthropoda</taxon>
        <taxon>Chelicerata</taxon>
        <taxon>Arachnida</taxon>
        <taxon>Araneae</taxon>
        <taxon>Araneomorphae</taxon>
        <taxon>Entelegynae</taxon>
        <taxon>Araneoidea</taxon>
        <taxon>Araneidae</taxon>
        <taxon>Argiope</taxon>
    </lineage>
</organism>
<gene>
    <name evidence="1" type="ORF">HNY73_002500</name>
</gene>
<accession>A0A8T0FUS9</accession>
<name>A0A8T0FUS9_ARGBR</name>